<dbReference type="Pfam" id="PF13385">
    <property type="entry name" value="Laminin_G_3"/>
    <property type="match status" value="1"/>
</dbReference>
<keyword evidence="1" id="KW-0812">Transmembrane</keyword>
<feature type="signal peptide" evidence="2">
    <location>
        <begin position="1"/>
        <end position="20"/>
    </location>
</feature>
<evidence type="ECO:0000313" key="3">
    <source>
        <dbReference type="EMBL" id="NBZ89727.1"/>
    </source>
</evidence>
<keyword evidence="1" id="KW-0472">Membrane</keyword>
<dbReference type="Proteomes" id="UP001193501">
    <property type="component" value="Unassembled WGS sequence"/>
</dbReference>
<dbReference type="EMBL" id="JAABNR010000031">
    <property type="protein sequence ID" value="NBZ89727.1"/>
    <property type="molecule type" value="Genomic_DNA"/>
</dbReference>
<accession>A0AAE4YBP1</accession>
<proteinExistence type="predicted"/>
<dbReference type="InterPro" id="IPR013320">
    <property type="entry name" value="ConA-like_dom_sf"/>
</dbReference>
<evidence type="ECO:0000256" key="1">
    <source>
        <dbReference type="SAM" id="Phobius"/>
    </source>
</evidence>
<keyword evidence="1" id="KW-1133">Transmembrane helix</keyword>
<sequence>MRLLSCSALMVAALALPAPAATLYSQFLFDGTTATDSLGHTTATETGAGTVGSGSYNFGLADGLDLNFGTALSSWSLVLRANLDDMSGWRRVLATDVPLASGGFVSDEGLYFRDGNLNYCCGGYGSSTTTTAANTDFVLAVVFDGSLSKVFLNGALQFSFPSGAAAHLPHATDMLRLFNDQVSYTDEEASGKMDYLEIYDGALTDSEVLARTGPMAAVPLPATGLLLAGALAGLAALRRKRLA</sequence>
<protein>
    <submittedName>
        <fullName evidence="3">VPLPA-CTERM sorting domain-containing protein</fullName>
    </submittedName>
</protein>
<dbReference type="NCBIfam" id="TIGR03370">
    <property type="entry name" value="VPLPA-CTERM"/>
    <property type="match status" value="1"/>
</dbReference>
<dbReference type="AlphaFoldDB" id="A0AAE4YBP1"/>
<dbReference type="InterPro" id="IPR022472">
    <property type="entry name" value="VPLPA-CTERM"/>
</dbReference>
<dbReference type="Gene3D" id="2.60.120.200">
    <property type="match status" value="1"/>
</dbReference>
<dbReference type="SUPFAM" id="SSF49899">
    <property type="entry name" value="Concanavalin A-like lectins/glucanases"/>
    <property type="match status" value="1"/>
</dbReference>
<keyword evidence="4" id="KW-1185">Reference proteome</keyword>
<feature type="chain" id="PRO_5042209083" evidence="2">
    <location>
        <begin position="21"/>
        <end position="243"/>
    </location>
</feature>
<dbReference type="RefSeq" id="WP_168776529.1">
    <property type="nucleotide sequence ID" value="NZ_JAABNR010000031.1"/>
</dbReference>
<evidence type="ECO:0000313" key="4">
    <source>
        <dbReference type="Proteomes" id="UP001193501"/>
    </source>
</evidence>
<gene>
    <name evidence="3" type="ORF">GV832_19235</name>
</gene>
<comment type="caution">
    <text evidence="3">The sequence shown here is derived from an EMBL/GenBank/DDBJ whole genome shotgun (WGS) entry which is preliminary data.</text>
</comment>
<organism evidence="3 4">
    <name type="scientific">Stagnihabitans tardus</name>
    <dbReference type="NCBI Taxonomy" id="2699202"/>
    <lineage>
        <taxon>Bacteria</taxon>
        <taxon>Pseudomonadati</taxon>
        <taxon>Pseudomonadota</taxon>
        <taxon>Alphaproteobacteria</taxon>
        <taxon>Rhodobacterales</taxon>
        <taxon>Paracoccaceae</taxon>
        <taxon>Stagnihabitans</taxon>
    </lineage>
</organism>
<evidence type="ECO:0000256" key="2">
    <source>
        <dbReference type="SAM" id="SignalP"/>
    </source>
</evidence>
<name>A0AAE4YBP1_9RHOB</name>
<reference evidence="3" key="1">
    <citation type="submission" date="2020-01" db="EMBL/GenBank/DDBJ databases">
        <authorList>
            <person name="Chen W.-M."/>
        </authorList>
    </citation>
    <scope>NUCLEOTIDE SEQUENCE</scope>
    <source>
        <strain evidence="3">CYK-10</strain>
    </source>
</reference>
<feature type="transmembrane region" description="Helical" evidence="1">
    <location>
        <begin position="216"/>
        <end position="237"/>
    </location>
</feature>
<keyword evidence="2" id="KW-0732">Signal</keyword>